<evidence type="ECO:0000313" key="8">
    <source>
        <dbReference type="Proteomes" id="UP001501577"/>
    </source>
</evidence>
<evidence type="ECO:0000256" key="4">
    <source>
        <dbReference type="ARBA" id="ARBA00023163"/>
    </source>
</evidence>
<proteinExistence type="predicted"/>
<comment type="caution">
    <text evidence="7">The sequence shown here is derived from an EMBL/GenBank/DDBJ whole genome shotgun (WGS) entry which is preliminary data.</text>
</comment>
<evidence type="ECO:0000256" key="3">
    <source>
        <dbReference type="ARBA" id="ARBA00023159"/>
    </source>
</evidence>
<keyword evidence="4" id="KW-0804">Transcription</keyword>
<keyword evidence="2" id="KW-0805">Transcription regulation</keyword>
<evidence type="ECO:0000259" key="5">
    <source>
        <dbReference type="PROSITE" id="PS51094"/>
    </source>
</evidence>
<dbReference type="InterPro" id="IPR050661">
    <property type="entry name" value="BglG_antiterminators"/>
</dbReference>
<keyword evidence="3" id="KW-0010">Activator</keyword>
<dbReference type="InterPro" id="IPR013196">
    <property type="entry name" value="HTH_11"/>
</dbReference>
<sequence length="633" mass="73451">MGKDTQKNILSFLRKNKNRWVTSKELANFCNCTTRTIRNNVTKINQENPGLVFASRYGYQGSFTNNGLILGDEQNERKSTLFLLLLKSSERGIDLFELAERLFIAESTLKNDIQDLKTEIAHTKLQIVIQQNNVKLLGTERAKRSYMISLLYKEGDYQEKLKQEIQEMIGYISLEELEETIKNVLNRRAIYVNQYSMNNIVLHYAISIERIRQGNVITKIKKALISKDTYEFQTAKEITDVLSHAYHIAFSEEELDQLALLFIGLKKETQATLQNMELRQIVESKIIEVLKNVLEDVKTTYLIQLEDEQFFTKLAIHLQSLYDRSQYETFTRNTGLLDIKTAYPLTFDIAVYISSLIQEQLGIWFNDDEISFIALHIGSFLENKKEERMQIKVVLFVEDYHNIRTNMIKKLQDNFGNDIIIQNMDEKKELLNGDIILTTDRKKANQLSGSLFVHPLLTIKDLEKIEARINLKKKNIQNRLFNDSINSFIEPSLYFAQIDPAELTPEMLRKQMVDKMEKEHYVTSKFAENVEKREIMSPTSFPSGIAIPHSMEHDACKSGISIMTLQEPIVWNQYLVSIIALVAINKHESKPFNDFFEKFIEIVSDSVNVKELAMSDDFTELVFKLKLMFKSLA</sequence>
<dbReference type="InterPro" id="IPR016152">
    <property type="entry name" value="PTrfase/Anion_transptr"/>
</dbReference>
<dbReference type="PROSITE" id="PS51372">
    <property type="entry name" value="PRD_2"/>
    <property type="match status" value="2"/>
</dbReference>
<dbReference type="SUPFAM" id="SSF55804">
    <property type="entry name" value="Phoshotransferase/anion transport protein"/>
    <property type="match status" value="1"/>
</dbReference>
<dbReference type="PANTHER" id="PTHR30185">
    <property type="entry name" value="CRYPTIC BETA-GLUCOSIDE BGL OPERON ANTITERMINATOR"/>
    <property type="match status" value="1"/>
</dbReference>
<dbReference type="Pfam" id="PF08279">
    <property type="entry name" value="HTH_11"/>
    <property type="match status" value="1"/>
</dbReference>
<dbReference type="Gene3D" id="1.10.1790.10">
    <property type="entry name" value="PRD domain"/>
    <property type="match status" value="2"/>
</dbReference>
<dbReference type="Proteomes" id="UP001501577">
    <property type="component" value="Unassembled WGS sequence"/>
</dbReference>
<keyword evidence="1" id="KW-0677">Repeat</keyword>
<dbReference type="RefSeq" id="WP_068709247.1">
    <property type="nucleotide sequence ID" value="NZ_BAAAXQ010000007.1"/>
</dbReference>
<reference evidence="7 8" key="1">
    <citation type="journal article" date="2019" name="Int. J. Syst. Evol. Microbiol.">
        <title>The Global Catalogue of Microorganisms (GCM) 10K type strain sequencing project: providing services to taxonomists for standard genome sequencing and annotation.</title>
        <authorList>
            <consortium name="The Broad Institute Genomics Platform"/>
            <consortium name="The Broad Institute Genome Sequencing Center for Infectious Disease"/>
            <person name="Wu L."/>
            <person name="Ma J."/>
        </authorList>
    </citation>
    <scope>NUCLEOTIDE SEQUENCE [LARGE SCALE GENOMIC DNA]</scope>
    <source>
        <strain evidence="7 8">JCM 8736</strain>
    </source>
</reference>
<dbReference type="Pfam" id="PF00359">
    <property type="entry name" value="PTS_EIIA_2"/>
    <property type="match status" value="1"/>
</dbReference>
<accession>A0ABN3Y1C2</accession>
<dbReference type="InterPro" id="IPR036388">
    <property type="entry name" value="WH-like_DNA-bd_sf"/>
</dbReference>
<dbReference type="Pfam" id="PF05043">
    <property type="entry name" value="Mga"/>
    <property type="match status" value="1"/>
</dbReference>
<protein>
    <submittedName>
        <fullName evidence="7">BglG family transcription antiterminator</fullName>
    </submittedName>
</protein>
<feature type="domain" description="PRD" evidence="6">
    <location>
        <begin position="281"/>
        <end position="387"/>
    </location>
</feature>
<evidence type="ECO:0000313" key="7">
    <source>
        <dbReference type="EMBL" id="GAA3010143.1"/>
    </source>
</evidence>
<feature type="domain" description="PRD" evidence="6">
    <location>
        <begin position="168"/>
        <end position="272"/>
    </location>
</feature>
<evidence type="ECO:0000256" key="1">
    <source>
        <dbReference type="ARBA" id="ARBA00022737"/>
    </source>
</evidence>
<dbReference type="InterPro" id="IPR007737">
    <property type="entry name" value="Mga_HTH"/>
</dbReference>
<dbReference type="EMBL" id="BAAAXQ010000007">
    <property type="protein sequence ID" value="GAA3010143.1"/>
    <property type="molecule type" value="Genomic_DNA"/>
</dbReference>
<dbReference type="SUPFAM" id="SSF63520">
    <property type="entry name" value="PTS-regulatory domain, PRD"/>
    <property type="match status" value="2"/>
</dbReference>
<dbReference type="InterPro" id="IPR036634">
    <property type="entry name" value="PRD_sf"/>
</dbReference>
<evidence type="ECO:0000259" key="6">
    <source>
        <dbReference type="PROSITE" id="PS51372"/>
    </source>
</evidence>
<name>A0ABN3Y1C2_9ENTE</name>
<evidence type="ECO:0000256" key="2">
    <source>
        <dbReference type="ARBA" id="ARBA00023015"/>
    </source>
</evidence>
<dbReference type="Gene3D" id="1.10.10.10">
    <property type="entry name" value="Winged helix-like DNA-binding domain superfamily/Winged helix DNA-binding domain"/>
    <property type="match status" value="1"/>
</dbReference>
<gene>
    <name evidence="7" type="ORF">GCM10019998_02810</name>
</gene>
<dbReference type="Gene3D" id="3.40.930.10">
    <property type="entry name" value="Mannitol-specific EII, Chain A"/>
    <property type="match status" value="1"/>
</dbReference>
<dbReference type="Pfam" id="PF00874">
    <property type="entry name" value="PRD"/>
    <property type="match status" value="2"/>
</dbReference>
<dbReference type="InterPro" id="IPR011608">
    <property type="entry name" value="PRD"/>
</dbReference>
<organism evidence="7 8">
    <name type="scientific">Tetragenococcus solitarius</name>
    <dbReference type="NCBI Taxonomy" id="71453"/>
    <lineage>
        <taxon>Bacteria</taxon>
        <taxon>Bacillati</taxon>
        <taxon>Bacillota</taxon>
        <taxon>Bacilli</taxon>
        <taxon>Lactobacillales</taxon>
        <taxon>Enterococcaceae</taxon>
        <taxon>Tetragenococcus</taxon>
    </lineage>
</organism>
<feature type="domain" description="PTS EIIA type-2" evidence="5">
    <location>
        <begin position="487"/>
        <end position="628"/>
    </location>
</feature>
<keyword evidence="8" id="KW-1185">Reference proteome</keyword>
<dbReference type="InterPro" id="IPR002178">
    <property type="entry name" value="PTS_EIIA_type-2_dom"/>
</dbReference>
<dbReference type="PROSITE" id="PS51094">
    <property type="entry name" value="PTS_EIIA_TYPE_2"/>
    <property type="match status" value="1"/>
</dbReference>
<dbReference type="PANTHER" id="PTHR30185:SF12">
    <property type="entry name" value="TRANSCRIPTIONAL REGULATOR MANR"/>
    <property type="match status" value="1"/>
</dbReference>